<reference evidence="1 2" key="1">
    <citation type="submission" date="2016-06" db="EMBL/GenBank/DDBJ databases">
        <authorList>
            <person name="Kjaerup R.B."/>
            <person name="Dalgaard T.S."/>
            <person name="Juul-Madsen H.R."/>
        </authorList>
    </citation>
    <scope>NUCLEOTIDE SEQUENCE [LARGE SCALE GENOMIC DNA]</scope>
    <source>
        <strain evidence="1 2">CECT 8886</strain>
    </source>
</reference>
<proteinExistence type="predicted"/>
<keyword evidence="2" id="KW-1185">Reference proteome</keyword>
<protein>
    <submittedName>
        <fullName evidence="1">Uncharacterized protein</fullName>
    </submittedName>
</protein>
<evidence type="ECO:0000313" key="2">
    <source>
        <dbReference type="Proteomes" id="UP000092544"/>
    </source>
</evidence>
<name>A0A1A8T9T9_9GAMM</name>
<dbReference type="RefSeq" id="WP_175365281.1">
    <property type="nucleotide sequence ID" value="NZ_FLOB01000002.1"/>
</dbReference>
<dbReference type="EMBL" id="FLOB01000002">
    <property type="protein sequence ID" value="SBS29256.1"/>
    <property type="molecule type" value="Genomic_DNA"/>
</dbReference>
<gene>
    <name evidence="1" type="ORF">MSP8886_01493</name>
</gene>
<accession>A0A1A8T9T9</accession>
<evidence type="ECO:0000313" key="1">
    <source>
        <dbReference type="EMBL" id="SBS29256.1"/>
    </source>
</evidence>
<dbReference type="AlphaFoldDB" id="A0A1A8T9T9"/>
<dbReference type="Proteomes" id="UP000092544">
    <property type="component" value="Unassembled WGS sequence"/>
</dbReference>
<organism evidence="1 2">
    <name type="scientific">Marinomonas spartinae</name>
    <dbReference type="NCBI Taxonomy" id="1792290"/>
    <lineage>
        <taxon>Bacteria</taxon>
        <taxon>Pseudomonadati</taxon>
        <taxon>Pseudomonadota</taxon>
        <taxon>Gammaproteobacteria</taxon>
        <taxon>Oceanospirillales</taxon>
        <taxon>Oceanospirillaceae</taxon>
        <taxon>Marinomonas</taxon>
    </lineage>
</organism>
<sequence length="192" mass="22690">MSFISGINEPKDMLLKLVREGNRVNFEQNAEDVMDHFFNFSVTAHALRDWCINYLSQHQNKKQLNKIWDNEKHLVIAKDIANSVKHFKITMYTPDVKEASSSTAQSITFFSNENIEEKMEKAQKSKEYRESQTQESPSFIVTFTDGETEKLTDYVLKTIKFWVDYFDRNSIPRYTIDQNNIFLNRHFWGVPK</sequence>